<keyword evidence="2" id="KW-0472">Membrane</keyword>
<evidence type="ECO:0000313" key="4">
    <source>
        <dbReference type="Proteomes" id="UP000464178"/>
    </source>
</evidence>
<name>A0A6P2D770_9BACT</name>
<dbReference type="Gene3D" id="1.20.1640.10">
    <property type="entry name" value="Multidrug efflux transporter AcrB transmembrane domain"/>
    <property type="match status" value="2"/>
</dbReference>
<dbReference type="PANTHER" id="PTHR32063:SF8">
    <property type="entry name" value="CATION EFFLUX PROTEIN"/>
    <property type="match status" value="1"/>
</dbReference>
<feature type="transmembrane region" description="Helical" evidence="2">
    <location>
        <begin position="435"/>
        <end position="454"/>
    </location>
</feature>
<dbReference type="RefSeq" id="WP_162669762.1">
    <property type="nucleotide sequence ID" value="NZ_LR593886.1"/>
</dbReference>
<dbReference type="SUPFAM" id="SSF82866">
    <property type="entry name" value="Multidrug efflux transporter AcrB transmembrane domain"/>
    <property type="match status" value="2"/>
</dbReference>
<keyword evidence="2" id="KW-0812">Transmembrane</keyword>
<reference evidence="3 4" key="1">
    <citation type="submission" date="2019-05" db="EMBL/GenBank/DDBJ databases">
        <authorList>
            <consortium name="Science for Life Laboratories"/>
        </authorList>
    </citation>
    <scope>NUCLEOTIDE SEQUENCE [LARGE SCALE GENOMIC DNA]</scope>
    <source>
        <strain evidence="3">Soil9</strain>
    </source>
</reference>
<feature type="transmembrane region" description="Helical" evidence="2">
    <location>
        <begin position="949"/>
        <end position="972"/>
    </location>
</feature>
<dbReference type="AlphaFoldDB" id="A0A6P2D770"/>
<dbReference type="InterPro" id="IPR001036">
    <property type="entry name" value="Acrflvin-R"/>
</dbReference>
<dbReference type="Gene3D" id="3.30.70.1440">
    <property type="entry name" value="Multidrug efflux transporter AcrB pore domain"/>
    <property type="match status" value="1"/>
</dbReference>
<feature type="transmembrane region" description="Helical" evidence="2">
    <location>
        <begin position="12"/>
        <end position="30"/>
    </location>
</feature>
<dbReference type="Gene3D" id="3.30.70.1320">
    <property type="entry name" value="Multidrug efflux transporter AcrB pore domain like"/>
    <property type="match status" value="1"/>
</dbReference>
<evidence type="ECO:0000313" key="3">
    <source>
        <dbReference type="EMBL" id="VTR95332.1"/>
    </source>
</evidence>
<evidence type="ECO:0000256" key="1">
    <source>
        <dbReference type="SAM" id="MobiDB-lite"/>
    </source>
</evidence>
<feature type="transmembrane region" description="Helical" evidence="2">
    <location>
        <begin position="337"/>
        <end position="356"/>
    </location>
</feature>
<keyword evidence="2" id="KW-1133">Transmembrane helix</keyword>
<feature type="transmembrane region" description="Helical" evidence="2">
    <location>
        <begin position="893"/>
        <end position="914"/>
    </location>
</feature>
<feature type="transmembrane region" description="Helical" evidence="2">
    <location>
        <begin position="921"/>
        <end position="943"/>
    </location>
</feature>
<dbReference type="Gene3D" id="3.30.2090.10">
    <property type="entry name" value="Multidrug efflux transporter AcrB TolC docking domain, DN and DC subdomains"/>
    <property type="match status" value="2"/>
</dbReference>
<proteinExistence type="predicted"/>
<feature type="transmembrane region" description="Helical" evidence="2">
    <location>
        <begin position="362"/>
        <end position="382"/>
    </location>
</feature>
<gene>
    <name evidence="3" type="ORF">SOIL9_23820</name>
</gene>
<dbReference type="PRINTS" id="PR00702">
    <property type="entry name" value="ACRIFLAVINRP"/>
</dbReference>
<organism evidence="3 4">
    <name type="scientific">Gemmata massiliana</name>
    <dbReference type="NCBI Taxonomy" id="1210884"/>
    <lineage>
        <taxon>Bacteria</taxon>
        <taxon>Pseudomonadati</taxon>
        <taxon>Planctomycetota</taxon>
        <taxon>Planctomycetia</taxon>
        <taxon>Gemmatales</taxon>
        <taxon>Gemmataceae</taxon>
        <taxon>Gemmata</taxon>
    </lineage>
</organism>
<dbReference type="KEGG" id="gms:SOIL9_23820"/>
<feature type="transmembrane region" description="Helical" evidence="2">
    <location>
        <begin position="998"/>
        <end position="1017"/>
    </location>
</feature>
<dbReference type="PANTHER" id="PTHR32063">
    <property type="match status" value="1"/>
</dbReference>
<evidence type="ECO:0008006" key="5">
    <source>
        <dbReference type="Google" id="ProtNLM"/>
    </source>
</evidence>
<dbReference type="GO" id="GO:0005886">
    <property type="term" value="C:plasma membrane"/>
    <property type="evidence" value="ECO:0007669"/>
    <property type="project" value="TreeGrafter"/>
</dbReference>
<dbReference type="InterPro" id="IPR027463">
    <property type="entry name" value="AcrB_DN_DC_subdom"/>
</dbReference>
<dbReference type="SUPFAM" id="SSF82693">
    <property type="entry name" value="Multidrug efflux transporter AcrB pore domain, PN1, PN2, PC1 and PC2 subdomains"/>
    <property type="match status" value="2"/>
</dbReference>
<feature type="transmembrane region" description="Helical" evidence="2">
    <location>
        <begin position="1029"/>
        <end position="1053"/>
    </location>
</feature>
<protein>
    <recommendedName>
        <fullName evidence="5">SSD domain-containing protein</fullName>
    </recommendedName>
</protein>
<feature type="transmembrane region" description="Helical" evidence="2">
    <location>
        <begin position="466"/>
        <end position="493"/>
    </location>
</feature>
<dbReference type="Gene3D" id="3.30.70.1430">
    <property type="entry name" value="Multidrug efflux transporter AcrB pore domain"/>
    <property type="match status" value="2"/>
</dbReference>
<sequence>MNPITAALRRPVTVMVLVAGAAFAGLLAAGRMKVDIFPALDLPVVYVAQPYGGMDPQQMEGLIANYYEYHFLYINGIHHVESKNIQGASLMKLYFHPGTDMAQAMAETVGYVNRSRAFMPPGTVNPFIMRFDTGSVPVGYLVLKSETKTIGQIQDQALFKVRPMFAAIEGVSAPPPFGGSQRTVVVRVDPKQLQSQGLSADQVVQALSTGNTIAPSGQIRDATRMPLVPTNAMVTRPNELGAIEVKPGVFLRDVCLRDVTDQPLIEDASDIPTGYALVNGKRAVYILVTKRASASTLDVVSNVRKNLPEMQAVLPDDIQVSFEFDQSPYVTNSMRGVAFEGLLAAGLVGLMVLVFLRDWRSVVVVVLNIPLALVAALVALWLTGQSINLMTLGGLALAVGILVDEATVEVENIHTQMTRHESVALAVRLGNMETAVPRLLAMLCILAVFIPSFLMQGTARALFAPLALAVGFSMIASYILSSTFLPVLCVWLLKNKAGCHASSPRAPSHVERAFARVTRSGVASRWVLLPTYLGVTVAVLFLAGRQLGTEIFPQVDAGQFQFRLKAPTGTRIEQTEAITQEALRFIDHEVRDAGGTVDISLGYVGVVPSSYPINTVYLWMGGPEESVVRVALKSGSARIEALKARLREKLPAHLREWAAEKWQREGVPADIARARLADLRLSFEPADIVNEVMSFGSPSPIEVAVSGPKMADNRAHAEKLYQELAKVPAVVDLRYGQALDYPTLGVEVDPYKLQGTGATMSDAAKAITPYTSSSRFTVPNYWRDPASGVGYQVQVEVPFTLVNSVKDLEQAPVITKGSERVLLRDVGRVKEGTMPGQIDRYNMRRVVSMTGNVQGEDLGEVARQVAKAVEAAGPPPAGVKVDIRGQVAPLNELFRGLGIGLIVTVVVIGLLLLAYFQSVRLALVAVVPVPAVLTGVVAILLITGTTLNLQSFMGTIMAMGVATANAILLVTFAERARIGGMTARDAGTEGARTRARPILMTGCAMIAGMVPMALGLGEGGDQTAPLGRAVVGGLAAGTLTTLFVLPAAFALLLGRAGTASASLDPFDPNSPHHVPNAEIVSREASHAP</sequence>
<dbReference type="GO" id="GO:0042910">
    <property type="term" value="F:xenobiotic transmembrane transporter activity"/>
    <property type="evidence" value="ECO:0007669"/>
    <property type="project" value="TreeGrafter"/>
</dbReference>
<dbReference type="Pfam" id="PF00873">
    <property type="entry name" value="ACR_tran"/>
    <property type="match status" value="2"/>
</dbReference>
<dbReference type="Proteomes" id="UP000464178">
    <property type="component" value="Chromosome"/>
</dbReference>
<accession>A0A6P2D770</accession>
<feature type="region of interest" description="Disordered" evidence="1">
    <location>
        <begin position="1063"/>
        <end position="1088"/>
    </location>
</feature>
<evidence type="ECO:0000256" key="2">
    <source>
        <dbReference type="SAM" id="Phobius"/>
    </source>
</evidence>
<feature type="transmembrane region" description="Helical" evidence="2">
    <location>
        <begin position="526"/>
        <end position="544"/>
    </location>
</feature>
<dbReference type="EMBL" id="LR593886">
    <property type="protein sequence ID" value="VTR95332.1"/>
    <property type="molecule type" value="Genomic_DNA"/>
</dbReference>
<keyword evidence="4" id="KW-1185">Reference proteome</keyword>
<dbReference type="SUPFAM" id="SSF82714">
    <property type="entry name" value="Multidrug efflux transporter AcrB TolC docking domain, DN and DC subdomains"/>
    <property type="match status" value="2"/>
</dbReference>